<dbReference type="OrthoDB" id="3175455at2759"/>
<evidence type="ECO:0000313" key="1">
    <source>
        <dbReference type="EMBL" id="RSH95039.1"/>
    </source>
</evidence>
<comment type="caution">
    <text evidence="1">The sequence shown here is derived from an EMBL/GenBank/DDBJ whole genome shotgun (WGS) entry which is preliminary data.</text>
</comment>
<accession>A0A427YVG2</accession>
<dbReference type="AlphaFoldDB" id="A0A427YVG2"/>
<keyword evidence="2" id="KW-1185">Reference proteome</keyword>
<proteinExistence type="predicted"/>
<name>A0A427YVG2_9TREE</name>
<sequence>MDLDIRIPQIFLDSPYLNQYPSLVALQDHRIPVPTPPDVIVAVIRFSGFITCLNPMDGRLTAAAAGLKHKVLSANNPVLIPDTHGMTAEGGAAAGKEVVVPQEGVGVDDWMEVQPVQSGAAATQHGAMGALRALAEQMEDMEQSFAEKLERMERRLAARIRPESTEQRPNGGINGLEQRLLTADDRKINSLRWEAGLDLEPVRARGRVFPEGLSSPDASIIRHNVDVREMIDSDLDSWLRFYDIDVEEADTRRQKERVLIKYLGGGDKRFVL</sequence>
<dbReference type="EMBL" id="RSCD01000001">
    <property type="protein sequence ID" value="RSH95039.1"/>
    <property type="molecule type" value="Genomic_DNA"/>
</dbReference>
<gene>
    <name evidence="1" type="ORF">EHS25_000125</name>
</gene>
<reference evidence="1 2" key="1">
    <citation type="submission" date="2018-11" db="EMBL/GenBank/DDBJ databases">
        <title>Genome sequence of Saitozyma podzolica DSM 27192.</title>
        <authorList>
            <person name="Aliyu H."/>
            <person name="Gorte O."/>
            <person name="Ochsenreither K."/>
        </authorList>
    </citation>
    <scope>NUCLEOTIDE SEQUENCE [LARGE SCALE GENOMIC DNA]</scope>
    <source>
        <strain evidence="1 2">DSM 27192</strain>
    </source>
</reference>
<protein>
    <submittedName>
        <fullName evidence="1">Uncharacterized protein</fullName>
    </submittedName>
</protein>
<organism evidence="1 2">
    <name type="scientific">Saitozyma podzolica</name>
    <dbReference type="NCBI Taxonomy" id="1890683"/>
    <lineage>
        <taxon>Eukaryota</taxon>
        <taxon>Fungi</taxon>
        <taxon>Dikarya</taxon>
        <taxon>Basidiomycota</taxon>
        <taxon>Agaricomycotina</taxon>
        <taxon>Tremellomycetes</taxon>
        <taxon>Tremellales</taxon>
        <taxon>Trimorphomycetaceae</taxon>
        <taxon>Saitozyma</taxon>
    </lineage>
</organism>
<dbReference type="Proteomes" id="UP000279259">
    <property type="component" value="Unassembled WGS sequence"/>
</dbReference>
<evidence type="ECO:0000313" key="2">
    <source>
        <dbReference type="Proteomes" id="UP000279259"/>
    </source>
</evidence>